<evidence type="ECO:0000256" key="1">
    <source>
        <dbReference type="ARBA" id="ARBA00004651"/>
    </source>
</evidence>
<feature type="transmembrane region" description="Helical" evidence="8">
    <location>
        <begin position="219"/>
        <end position="238"/>
    </location>
</feature>
<comment type="caution">
    <text evidence="10">The sequence shown here is derived from an EMBL/GenBank/DDBJ whole genome shotgun (WGS) entry which is preliminary data.</text>
</comment>
<dbReference type="InterPro" id="IPR004638">
    <property type="entry name" value="EmrB-like"/>
</dbReference>
<dbReference type="PANTHER" id="PTHR42718:SF46">
    <property type="entry name" value="BLR6921 PROTEIN"/>
    <property type="match status" value="1"/>
</dbReference>
<feature type="transmembrane region" description="Helical" evidence="8">
    <location>
        <begin position="31"/>
        <end position="53"/>
    </location>
</feature>
<reference evidence="10 11" key="1">
    <citation type="submission" date="2018-10" db="EMBL/GenBank/DDBJ databases">
        <title>Sequencing the genomes of 1000 actinobacteria strains.</title>
        <authorList>
            <person name="Klenk H.-P."/>
        </authorList>
    </citation>
    <scope>NUCLEOTIDE SEQUENCE [LARGE SCALE GENOMIC DNA]</scope>
    <source>
        <strain evidence="10 11">DSM 43911</strain>
    </source>
</reference>
<evidence type="ECO:0000313" key="10">
    <source>
        <dbReference type="EMBL" id="RKT74571.1"/>
    </source>
</evidence>
<keyword evidence="11" id="KW-1185">Reference proteome</keyword>
<evidence type="ECO:0000256" key="5">
    <source>
        <dbReference type="ARBA" id="ARBA00022989"/>
    </source>
</evidence>
<dbReference type="RefSeq" id="WP_211351465.1">
    <property type="nucleotide sequence ID" value="NZ_JBIUBA010000003.1"/>
</dbReference>
<accession>A0A495XJ87</accession>
<dbReference type="InterPro" id="IPR011701">
    <property type="entry name" value="MFS"/>
</dbReference>
<dbReference type="Proteomes" id="UP000272729">
    <property type="component" value="Unassembled WGS sequence"/>
</dbReference>
<comment type="subcellular location">
    <subcellularLocation>
        <location evidence="1">Cell membrane</location>
        <topology evidence="1">Multi-pass membrane protein</topology>
    </subcellularLocation>
</comment>
<evidence type="ECO:0000259" key="9">
    <source>
        <dbReference type="PROSITE" id="PS50850"/>
    </source>
</evidence>
<evidence type="ECO:0000256" key="3">
    <source>
        <dbReference type="ARBA" id="ARBA00022475"/>
    </source>
</evidence>
<dbReference type="CDD" id="cd17321">
    <property type="entry name" value="MFS_MMR_MDR_like"/>
    <property type="match status" value="1"/>
</dbReference>
<dbReference type="InterPro" id="IPR020846">
    <property type="entry name" value="MFS_dom"/>
</dbReference>
<proteinExistence type="predicted"/>
<dbReference type="EMBL" id="RBXR01000001">
    <property type="protein sequence ID" value="RKT74571.1"/>
    <property type="molecule type" value="Genomic_DNA"/>
</dbReference>
<dbReference type="Gene3D" id="1.20.1720.10">
    <property type="entry name" value="Multidrug resistance protein D"/>
    <property type="match status" value="1"/>
</dbReference>
<dbReference type="SUPFAM" id="SSF103473">
    <property type="entry name" value="MFS general substrate transporter"/>
    <property type="match status" value="1"/>
</dbReference>
<keyword evidence="6 8" id="KW-0472">Membrane</keyword>
<feature type="transmembrane region" description="Helical" evidence="8">
    <location>
        <begin position="452"/>
        <end position="474"/>
    </location>
</feature>
<feature type="transmembrane region" description="Helical" evidence="8">
    <location>
        <begin position="122"/>
        <end position="143"/>
    </location>
</feature>
<evidence type="ECO:0000313" key="11">
    <source>
        <dbReference type="Proteomes" id="UP000272729"/>
    </source>
</evidence>
<feature type="transmembrane region" description="Helical" evidence="8">
    <location>
        <begin position="65"/>
        <end position="84"/>
    </location>
</feature>
<keyword evidence="2" id="KW-0813">Transport</keyword>
<feature type="transmembrane region" description="Helical" evidence="8">
    <location>
        <begin position="351"/>
        <end position="367"/>
    </location>
</feature>
<organism evidence="10 11">
    <name type="scientific">Saccharothrix variisporea</name>
    <dbReference type="NCBI Taxonomy" id="543527"/>
    <lineage>
        <taxon>Bacteria</taxon>
        <taxon>Bacillati</taxon>
        <taxon>Actinomycetota</taxon>
        <taxon>Actinomycetes</taxon>
        <taxon>Pseudonocardiales</taxon>
        <taxon>Pseudonocardiaceae</taxon>
        <taxon>Saccharothrix</taxon>
    </lineage>
</organism>
<feature type="domain" description="Major facilitator superfamily (MFS) profile" evidence="9">
    <location>
        <begin position="31"/>
        <end position="478"/>
    </location>
</feature>
<evidence type="ECO:0000256" key="4">
    <source>
        <dbReference type="ARBA" id="ARBA00022692"/>
    </source>
</evidence>
<dbReference type="PANTHER" id="PTHR42718">
    <property type="entry name" value="MAJOR FACILITATOR SUPERFAMILY MULTIDRUG TRANSPORTER MFSC"/>
    <property type="match status" value="1"/>
</dbReference>
<dbReference type="Gene3D" id="1.20.1250.20">
    <property type="entry name" value="MFS general substrate transporter like domains"/>
    <property type="match status" value="1"/>
</dbReference>
<feature type="transmembrane region" description="Helical" evidence="8">
    <location>
        <begin position="286"/>
        <end position="310"/>
    </location>
</feature>
<protein>
    <submittedName>
        <fullName evidence="10">EmrB/QacA subfamily drug resistance transporter</fullName>
    </submittedName>
</protein>
<dbReference type="GO" id="GO:0022857">
    <property type="term" value="F:transmembrane transporter activity"/>
    <property type="evidence" value="ECO:0007669"/>
    <property type="project" value="InterPro"/>
</dbReference>
<gene>
    <name evidence="10" type="ORF">DFJ66_7933</name>
</gene>
<feature type="transmembrane region" description="Helical" evidence="8">
    <location>
        <begin position="155"/>
        <end position="179"/>
    </location>
</feature>
<evidence type="ECO:0000256" key="6">
    <source>
        <dbReference type="ARBA" id="ARBA00023136"/>
    </source>
</evidence>
<evidence type="ECO:0000256" key="2">
    <source>
        <dbReference type="ARBA" id="ARBA00022448"/>
    </source>
</evidence>
<keyword evidence="5 8" id="KW-1133">Transmembrane helix</keyword>
<dbReference type="PRINTS" id="PR01036">
    <property type="entry name" value="TCRTETB"/>
</dbReference>
<keyword evidence="4 8" id="KW-0812">Transmembrane</keyword>
<dbReference type="InterPro" id="IPR005829">
    <property type="entry name" value="Sugar_transporter_CS"/>
</dbReference>
<name>A0A495XJ87_9PSEU</name>
<sequence>MSHSPGAQHGHGHGHGHGGAETAPAAGRWRVLLLLCLAQFMVILDVTIANVALPSIGADLELSRAVLPWVVSAYTLVFGGFLLLGGRLSDIVGRRTTFLIGLVVFTAASLVCGLAVNGTMLIVARLAQGAGAALLSPAALSIITTTFHGADRNKALGAWAAIGGTGSAIGVLLGGALTSGPGWEWAFFINVPIGVGVLVATLALVAPIAGQKVEGRSDWLGAVLMTAMTAALIFGLISAGGAGWGSATTLVPLVVGVVLVAVFVAVERSAANPLVPIPVLTRRNVVAGNLAMLSGAGLLIASFFLASLYLQNVADYSALQTGLTFLPVALGMIVAVHLCSHLLAKVGWRPIAAAGMVLAAGGFFWLAQLSGDSTALGEVLPGFVIAAAGLACMFIVATTSAMHDVDHREAGLLSGLVNTNHELGASLGIAFVAAIAGASVETGGHGASVGGFQNAFLACAVVSLVVAVVAPLLLPAGKPSGDGPVFAH</sequence>
<dbReference type="PROSITE" id="PS00216">
    <property type="entry name" value="SUGAR_TRANSPORT_1"/>
    <property type="match status" value="1"/>
</dbReference>
<dbReference type="NCBIfam" id="TIGR00711">
    <property type="entry name" value="efflux_EmrB"/>
    <property type="match status" value="1"/>
</dbReference>
<dbReference type="Pfam" id="PF07690">
    <property type="entry name" value="MFS_1"/>
    <property type="match status" value="1"/>
</dbReference>
<feature type="transmembrane region" description="Helical" evidence="8">
    <location>
        <begin position="185"/>
        <end position="207"/>
    </location>
</feature>
<dbReference type="GO" id="GO:0005886">
    <property type="term" value="C:plasma membrane"/>
    <property type="evidence" value="ECO:0007669"/>
    <property type="project" value="UniProtKB-SubCell"/>
</dbReference>
<dbReference type="AlphaFoldDB" id="A0A495XJ87"/>
<dbReference type="InterPro" id="IPR036259">
    <property type="entry name" value="MFS_trans_sf"/>
</dbReference>
<feature type="transmembrane region" description="Helical" evidence="8">
    <location>
        <begin position="322"/>
        <end position="344"/>
    </location>
</feature>
<feature type="transmembrane region" description="Helical" evidence="8">
    <location>
        <begin position="96"/>
        <end position="116"/>
    </location>
</feature>
<feature type="region of interest" description="Disordered" evidence="7">
    <location>
        <begin position="1"/>
        <end position="21"/>
    </location>
</feature>
<keyword evidence="3" id="KW-1003">Cell membrane</keyword>
<feature type="transmembrane region" description="Helical" evidence="8">
    <location>
        <begin position="379"/>
        <end position="402"/>
    </location>
</feature>
<evidence type="ECO:0000256" key="7">
    <source>
        <dbReference type="SAM" id="MobiDB-lite"/>
    </source>
</evidence>
<feature type="transmembrane region" description="Helical" evidence="8">
    <location>
        <begin position="244"/>
        <end position="266"/>
    </location>
</feature>
<evidence type="ECO:0000256" key="8">
    <source>
        <dbReference type="SAM" id="Phobius"/>
    </source>
</evidence>
<dbReference type="PROSITE" id="PS50850">
    <property type="entry name" value="MFS"/>
    <property type="match status" value="1"/>
</dbReference>